<dbReference type="Pfam" id="PF13561">
    <property type="entry name" value="adh_short_C2"/>
    <property type="match status" value="1"/>
</dbReference>
<accession>A0A1Z5IJP8</accession>
<evidence type="ECO:0000313" key="7">
    <source>
        <dbReference type="Proteomes" id="UP000198402"/>
    </source>
</evidence>
<dbReference type="PRINTS" id="PR00080">
    <property type="entry name" value="SDRFAMILY"/>
</dbReference>
<sequence length="244" mass="25702">MGKLTGKVAIITGGVQGMGAADAKLFVDEGAKVVITTDSKVTEGQKLADELGDNAIFVQQDVSSEADWKKVIKATLDQFGQLDILVNNAGIDNFKSLFDITADNYLKIIKVNQLGTFLGIKYAAAEMKQHGGSIINISSIAGLVGALPVYTDTKFAVRGMTKSAAVELGHYNIRVNSVHPGAVRTPMLDDPAVAKVLEAGIAKTPLQRVAEPEEVAKMVLFLASDDSSFSTGSEFVLDGGATAQ</sequence>
<dbReference type="PANTHER" id="PTHR43180:SF28">
    <property type="entry name" value="NAD(P)-BINDING ROSSMANN-FOLD SUPERFAMILY PROTEIN"/>
    <property type="match status" value="1"/>
</dbReference>
<dbReference type="EMBL" id="BCMG01000011">
    <property type="protein sequence ID" value="GAX01995.1"/>
    <property type="molecule type" value="Genomic_DNA"/>
</dbReference>
<dbReference type="OrthoDB" id="9805904at2"/>
<proteinExistence type="inferred from homology"/>
<dbReference type="RefSeq" id="WP_089137113.1">
    <property type="nucleotide sequence ID" value="NZ_BCMG01000011.1"/>
</dbReference>
<dbReference type="Proteomes" id="UP000198402">
    <property type="component" value="Unassembled WGS sequence"/>
</dbReference>
<evidence type="ECO:0000256" key="3">
    <source>
        <dbReference type="ARBA" id="ARBA00023027"/>
    </source>
</evidence>
<keyword evidence="7" id="KW-1185">Reference proteome</keyword>
<dbReference type="InterPro" id="IPR002347">
    <property type="entry name" value="SDR_fam"/>
</dbReference>
<dbReference type="GO" id="GO:0016491">
    <property type="term" value="F:oxidoreductase activity"/>
    <property type="evidence" value="ECO:0007669"/>
    <property type="project" value="UniProtKB-KW"/>
</dbReference>
<dbReference type="Gene3D" id="3.40.50.720">
    <property type="entry name" value="NAD(P)-binding Rossmann-like Domain"/>
    <property type="match status" value="1"/>
</dbReference>
<keyword evidence="3" id="KW-0520">NAD</keyword>
<dbReference type="STRING" id="1302250.GCA_001313225_01932"/>
<comment type="similarity">
    <text evidence="1">Belongs to the short-chain dehydrogenases/reductases (SDR) family.</text>
</comment>
<dbReference type="NCBIfam" id="NF005559">
    <property type="entry name" value="PRK07231.1"/>
    <property type="match status" value="1"/>
</dbReference>
<organism evidence="6 7">
    <name type="scientific">Secundilactobacillus silagei JCM 19001</name>
    <dbReference type="NCBI Taxonomy" id="1302250"/>
    <lineage>
        <taxon>Bacteria</taxon>
        <taxon>Bacillati</taxon>
        <taxon>Bacillota</taxon>
        <taxon>Bacilli</taxon>
        <taxon>Lactobacillales</taxon>
        <taxon>Lactobacillaceae</taxon>
        <taxon>Secundilactobacillus</taxon>
    </lineage>
</organism>
<keyword evidence="4" id="KW-0443">Lipid metabolism</keyword>
<keyword evidence="5" id="KW-0753">Steroid metabolism</keyword>
<dbReference type="AlphaFoldDB" id="A0A1Z5IJP8"/>
<dbReference type="PANTHER" id="PTHR43180">
    <property type="entry name" value="3-OXOACYL-(ACYL-CARRIER-PROTEIN) REDUCTASE (AFU_ORTHOLOGUE AFUA_6G11210)"/>
    <property type="match status" value="1"/>
</dbReference>
<dbReference type="GO" id="GO:0008206">
    <property type="term" value="P:bile acid metabolic process"/>
    <property type="evidence" value="ECO:0007669"/>
    <property type="project" value="UniProtKB-ARBA"/>
</dbReference>
<dbReference type="SUPFAM" id="SSF51735">
    <property type="entry name" value="NAD(P)-binding Rossmann-fold domains"/>
    <property type="match status" value="1"/>
</dbReference>
<dbReference type="FunFam" id="3.40.50.720:FF:000084">
    <property type="entry name" value="Short-chain dehydrogenase reductase"/>
    <property type="match status" value="1"/>
</dbReference>
<evidence type="ECO:0000256" key="1">
    <source>
        <dbReference type="ARBA" id="ARBA00006484"/>
    </source>
</evidence>
<dbReference type="PRINTS" id="PR00081">
    <property type="entry name" value="GDHRDH"/>
</dbReference>
<dbReference type="InterPro" id="IPR036291">
    <property type="entry name" value="NAD(P)-bd_dom_sf"/>
</dbReference>
<name>A0A1Z5IJP8_9LACO</name>
<evidence type="ECO:0000256" key="2">
    <source>
        <dbReference type="ARBA" id="ARBA00023002"/>
    </source>
</evidence>
<reference evidence="6 7" key="1">
    <citation type="submission" date="2015-11" db="EMBL/GenBank/DDBJ databases">
        <title>Draft genome sequences of new species of the genus Lactobacillus isolated from orchardgrass silage.</title>
        <authorList>
            <person name="Tohno M."/>
            <person name="Tanizawa Y."/>
            <person name="Arita M."/>
        </authorList>
    </citation>
    <scope>NUCLEOTIDE SEQUENCE [LARGE SCALE GENOMIC DNA]</scope>
    <source>
        <strain evidence="6 7">IWT126</strain>
    </source>
</reference>
<evidence type="ECO:0000313" key="6">
    <source>
        <dbReference type="EMBL" id="GAX01995.1"/>
    </source>
</evidence>
<evidence type="ECO:0000256" key="5">
    <source>
        <dbReference type="ARBA" id="ARBA00023221"/>
    </source>
</evidence>
<keyword evidence="2" id="KW-0560">Oxidoreductase</keyword>
<comment type="caution">
    <text evidence="6">The sequence shown here is derived from an EMBL/GenBank/DDBJ whole genome shotgun (WGS) entry which is preliminary data.</text>
</comment>
<protein>
    <submittedName>
        <fullName evidence="6">Short chain dehydrogenase</fullName>
    </submittedName>
</protein>
<evidence type="ECO:0000256" key="4">
    <source>
        <dbReference type="ARBA" id="ARBA00023098"/>
    </source>
</evidence>
<gene>
    <name evidence="6" type="ORF">IWT126_02059</name>
</gene>